<dbReference type="Proteomes" id="UP000499080">
    <property type="component" value="Unassembled WGS sequence"/>
</dbReference>
<feature type="domain" description="Reverse transcriptase" evidence="1">
    <location>
        <begin position="38"/>
        <end position="127"/>
    </location>
</feature>
<evidence type="ECO:0000313" key="3">
    <source>
        <dbReference type="Proteomes" id="UP000499080"/>
    </source>
</evidence>
<dbReference type="PANTHER" id="PTHR36688:SF1">
    <property type="entry name" value="ENDONUCLEASE_EXONUCLEASE_PHOSPHATASE DOMAIN-CONTAINING PROTEIN"/>
    <property type="match status" value="1"/>
</dbReference>
<dbReference type="AlphaFoldDB" id="A0A4Y2INX6"/>
<dbReference type="GO" id="GO:0003964">
    <property type="term" value="F:RNA-directed DNA polymerase activity"/>
    <property type="evidence" value="ECO:0007669"/>
    <property type="project" value="UniProtKB-KW"/>
</dbReference>
<comment type="caution">
    <text evidence="2">The sequence shown here is derived from an EMBL/GenBank/DDBJ whole genome shotgun (WGS) entry which is preliminary data.</text>
</comment>
<dbReference type="InterPro" id="IPR052560">
    <property type="entry name" value="RdDP_mobile_element"/>
</dbReference>
<evidence type="ECO:0000313" key="2">
    <source>
        <dbReference type="EMBL" id="GBM79344.1"/>
    </source>
</evidence>
<gene>
    <name evidence="2" type="primary">X-elementORF2_299</name>
    <name evidence="2" type="ORF">AVEN_32958_1</name>
</gene>
<reference evidence="2 3" key="1">
    <citation type="journal article" date="2019" name="Sci. Rep.">
        <title>Orb-weaving spider Araneus ventricosus genome elucidates the spidroin gene catalogue.</title>
        <authorList>
            <person name="Kono N."/>
            <person name="Nakamura H."/>
            <person name="Ohtoshi R."/>
            <person name="Moran D.A.P."/>
            <person name="Shinohara A."/>
            <person name="Yoshida Y."/>
            <person name="Fujiwara M."/>
            <person name="Mori M."/>
            <person name="Tomita M."/>
            <person name="Arakawa K."/>
        </authorList>
    </citation>
    <scope>NUCLEOTIDE SEQUENCE [LARGE SCALE GENOMIC DNA]</scope>
</reference>
<organism evidence="2 3">
    <name type="scientific">Araneus ventricosus</name>
    <name type="common">Orbweaver spider</name>
    <name type="synonym">Epeira ventricosa</name>
    <dbReference type="NCBI Taxonomy" id="182803"/>
    <lineage>
        <taxon>Eukaryota</taxon>
        <taxon>Metazoa</taxon>
        <taxon>Ecdysozoa</taxon>
        <taxon>Arthropoda</taxon>
        <taxon>Chelicerata</taxon>
        <taxon>Arachnida</taxon>
        <taxon>Araneae</taxon>
        <taxon>Araneomorphae</taxon>
        <taxon>Entelegynae</taxon>
        <taxon>Araneoidea</taxon>
        <taxon>Araneidae</taxon>
        <taxon>Araneus</taxon>
    </lineage>
</organism>
<keyword evidence="2" id="KW-0695">RNA-directed DNA polymerase</keyword>
<protein>
    <submittedName>
        <fullName evidence="2">Putative RNA-directed DNA polymerase from transposon X-element</fullName>
    </submittedName>
</protein>
<dbReference type="PANTHER" id="PTHR36688">
    <property type="entry name" value="ENDO/EXONUCLEASE/PHOSPHATASE DOMAIN-CONTAINING PROTEIN"/>
    <property type="match status" value="1"/>
</dbReference>
<dbReference type="EMBL" id="BGPR01002817">
    <property type="protein sequence ID" value="GBM79344.1"/>
    <property type="molecule type" value="Genomic_DNA"/>
</dbReference>
<accession>A0A4Y2INX6</accession>
<keyword evidence="2" id="KW-0548">Nucleotidyltransferase</keyword>
<dbReference type="Pfam" id="PF00078">
    <property type="entry name" value="RVT_1"/>
    <property type="match status" value="1"/>
</dbReference>
<keyword evidence="2" id="KW-0808">Transferase</keyword>
<dbReference type="OrthoDB" id="6514966at2759"/>
<sequence>MLKILPRKTLHRINNLTNAILRLQYFPNSWKNPIIIPIHKPGKDPFNPTNYRPISLLSSLSKVVEKIILNRLKPKVENQLIPYQFGFRQNHSTVVQLLRMTEMIKQGWSESKDTGAVFLYVAKAFDKSLDQWTHLPTYSTEYPGRSHQTSYFLHLRQKIQNDTAILGTAKNSTTILNDIQRHLNQLEEWLIKWKIKVNVEKSQAVFFSRKRNKPSAPTLDKQIIQWQNHTKYRGVILDQRLTFQPHIEHIKKNYRPAKARLYPILNKDSKMPTNNKLLIYISILRPLISYAVPIWGIAATTHISKLESFQNITLRQISKMLWFLRNNNISQDSPPPGLLQKTSNIILQ</sequence>
<evidence type="ECO:0000259" key="1">
    <source>
        <dbReference type="Pfam" id="PF00078"/>
    </source>
</evidence>
<dbReference type="InterPro" id="IPR000477">
    <property type="entry name" value="RT_dom"/>
</dbReference>
<name>A0A4Y2INX6_ARAVE</name>
<keyword evidence="3" id="KW-1185">Reference proteome</keyword>
<proteinExistence type="predicted"/>
<dbReference type="CDD" id="cd01650">
    <property type="entry name" value="RT_nLTR_like"/>
    <property type="match status" value="1"/>
</dbReference>